<dbReference type="GO" id="GO:0005765">
    <property type="term" value="C:lysosomal membrane"/>
    <property type="evidence" value="ECO:0007669"/>
    <property type="project" value="UniProtKB-SubCell"/>
</dbReference>
<protein>
    <recommendedName>
        <fullName evidence="7">Battenin</fullName>
    </recommendedName>
</protein>
<evidence type="ECO:0000256" key="1">
    <source>
        <dbReference type="ARBA" id="ARBA00004127"/>
    </source>
</evidence>
<dbReference type="PANTHER" id="PTHR10981:SF0">
    <property type="entry name" value="BATTENIN"/>
    <property type="match status" value="1"/>
</dbReference>
<evidence type="ECO:0000256" key="4">
    <source>
        <dbReference type="ARBA" id="ARBA00022692"/>
    </source>
</evidence>
<comment type="subcellular location">
    <subcellularLocation>
        <location evidence="1">Endomembrane system</location>
        <topology evidence="1">Multi-pass membrane protein</topology>
    </subcellularLocation>
    <subcellularLocation>
        <location evidence="7">Lysosome membrane</location>
        <topology evidence="7">Multi-pass membrane protein</topology>
    </subcellularLocation>
</comment>
<evidence type="ECO:0000313" key="9">
    <source>
        <dbReference type="WBParaSite" id="TREG1_126270.4"/>
    </source>
</evidence>
<sequence>MSIRKPIGKLKRQQRAKKLKCSRFVQVRYKVTDDWKWDIGLKLNKFDFNVTYKEVSVMYSRMREVGQRFYCCSNRRKCRNNIAFWCFGLGNNFSYVIMLSAAVDIIRKQENPEIKSTSNVTENRINCTQIGTGSVLLADILPSMLFKFIAPMFIQRLHFHFKIICAVLLAVNSFLMVSFSQSFFVSLLGIVSASLSSGIGDVSFLSMLAFFDKSCVSAWSSGTGAAGLIGSLVYVGLTAIVTPETTLRIIIIVPCGILIVAKKMNSPSKRDSSLNTTCFFLPLKLCCRILNIIFIRKFFLELFRENQEKLHQNLCCSYSKI</sequence>
<keyword evidence="4 7" id="KW-0812">Transmembrane</keyword>
<keyword evidence="7" id="KW-0458">Lysosome</keyword>
<evidence type="ECO:0000256" key="6">
    <source>
        <dbReference type="ARBA" id="ARBA00023136"/>
    </source>
</evidence>
<dbReference type="GO" id="GO:0007040">
    <property type="term" value="P:lysosome organization"/>
    <property type="evidence" value="ECO:0007669"/>
    <property type="project" value="TreeGrafter"/>
</dbReference>
<reference evidence="8" key="1">
    <citation type="submission" date="2022-06" db="EMBL/GenBank/DDBJ databases">
        <authorList>
            <person name="Berger JAMES D."/>
            <person name="Berger JAMES D."/>
        </authorList>
    </citation>
    <scope>NUCLEOTIDE SEQUENCE [LARGE SCALE GENOMIC DNA]</scope>
</reference>
<dbReference type="InterPro" id="IPR036259">
    <property type="entry name" value="MFS_trans_sf"/>
</dbReference>
<keyword evidence="5 7" id="KW-1133">Transmembrane helix</keyword>
<keyword evidence="3" id="KW-0813">Transport</keyword>
<dbReference type="GO" id="GO:0051453">
    <property type="term" value="P:regulation of intracellular pH"/>
    <property type="evidence" value="ECO:0007669"/>
    <property type="project" value="TreeGrafter"/>
</dbReference>
<evidence type="ECO:0000256" key="5">
    <source>
        <dbReference type="ARBA" id="ARBA00022989"/>
    </source>
</evidence>
<feature type="transmembrane region" description="Helical" evidence="7">
    <location>
        <begin position="183"/>
        <end position="211"/>
    </location>
</feature>
<evidence type="ECO:0000256" key="2">
    <source>
        <dbReference type="ARBA" id="ARBA00007467"/>
    </source>
</evidence>
<dbReference type="InterPro" id="IPR003492">
    <property type="entry name" value="Battenin_disease_Cln3"/>
</dbReference>
<feature type="transmembrane region" description="Helical" evidence="7">
    <location>
        <begin position="159"/>
        <end position="177"/>
    </location>
</feature>
<proteinExistence type="inferred from homology"/>
<dbReference type="GO" id="GO:0012505">
    <property type="term" value="C:endomembrane system"/>
    <property type="evidence" value="ECO:0007669"/>
    <property type="project" value="UniProtKB-SubCell"/>
</dbReference>
<comment type="similarity">
    <text evidence="2 7">Belongs to the battenin family.</text>
</comment>
<evidence type="ECO:0000313" key="8">
    <source>
        <dbReference type="Proteomes" id="UP000050795"/>
    </source>
</evidence>
<evidence type="ECO:0000256" key="7">
    <source>
        <dbReference type="RuleBase" id="RU361113"/>
    </source>
</evidence>
<dbReference type="WBParaSite" id="TREG1_126270.4">
    <property type="protein sequence ID" value="TREG1_126270.4"/>
    <property type="gene ID" value="TREG1_126270"/>
</dbReference>
<dbReference type="PRINTS" id="PR01315">
    <property type="entry name" value="BATTENIN"/>
</dbReference>
<reference evidence="9" key="2">
    <citation type="submission" date="2023-11" db="UniProtKB">
        <authorList>
            <consortium name="WormBaseParasite"/>
        </authorList>
    </citation>
    <scope>IDENTIFICATION</scope>
</reference>
<feature type="transmembrane region" description="Helical" evidence="7">
    <location>
        <begin position="82"/>
        <end position="106"/>
    </location>
</feature>
<keyword evidence="8" id="KW-1185">Reference proteome</keyword>
<feature type="transmembrane region" description="Helical" evidence="7">
    <location>
        <begin position="218"/>
        <end position="239"/>
    </location>
</feature>
<feature type="transmembrane region" description="Helical" evidence="7">
    <location>
        <begin position="245"/>
        <end position="261"/>
    </location>
</feature>
<keyword evidence="6 7" id="KW-0472">Membrane</keyword>
<comment type="caution">
    <text evidence="7">Lacks conserved residue(s) required for the propagation of feature annotation.</text>
</comment>
<accession>A0AA85IX05</accession>
<dbReference type="Proteomes" id="UP000050795">
    <property type="component" value="Unassembled WGS sequence"/>
</dbReference>
<dbReference type="Pfam" id="PF02487">
    <property type="entry name" value="CLN3"/>
    <property type="match status" value="1"/>
</dbReference>
<dbReference type="PANTHER" id="PTHR10981">
    <property type="entry name" value="BATTENIN"/>
    <property type="match status" value="1"/>
</dbReference>
<dbReference type="SUPFAM" id="SSF103473">
    <property type="entry name" value="MFS general substrate transporter"/>
    <property type="match status" value="1"/>
</dbReference>
<evidence type="ECO:0000256" key="3">
    <source>
        <dbReference type="ARBA" id="ARBA00022448"/>
    </source>
</evidence>
<name>A0AA85IX05_TRIRE</name>
<organism evidence="8 9">
    <name type="scientific">Trichobilharzia regenti</name>
    <name type="common">Nasal bird schistosome</name>
    <dbReference type="NCBI Taxonomy" id="157069"/>
    <lineage>
        <taxon>Eukaryota</taxon>
        <taxon>Metazoa</taxon>
        <taxon>Spiralia</taxon>
        <taxon>Lophotrochozoa</taxon>
        <taxon>Platyhelminthes</taxon>
        <taxon>Trematoda</taxon>
        <taxon>Digenea</taxon>
        <taxon>Strigeidida</taxon>
        <taxon>Schistosomatoidea</taxon>
        <taxon>Schistosomatidae</taxon>
        <taxon>Trichobilharzia</taxon>
    </lineage>
</organism>
<dbReference type="AlphaFoldDB" id="A0AA85IX05"/>